<keyword evidence="10" id="KW-0539">Nucleus</keyword>
<dbReference type="FunFam" id="3.30.160.60:FF:000145">
    <property type="entry name" value="Zinc finger protein 574"/>
    <property type="match status" value="1"/>
</dbReference>
<dbReference type="PANTHER" id="PTHR24404:SF110">
    <property type="entry name" value="C2H2-TYPE DOMAIN-CONTAINING PROTEIN"/>
    <property type="match status" value="1"/>
</dbReference>
<proteinExistence type="inferred from homology"/>
<dbReference type="PROSITE" id="PS50157">
    <property type="entry name" value="ZINC_FINGER_C2H2_2"/>
    <property type="match status" value="13"/>
</dbReference>
<keyword evidence="13" id="KW-1185">Reference proteome</keyword>
<dbReference type="GO" id="GO:0006357">
    <property type="term" value="P:regulation of transcription by RNA polymerase II"/>
    <property type="evidence" value="ECO:0007669"/>
    <property type="project" value="TreeGrafter"/>
</dbReference>
<dbReference type="GO" id="GO:0008270">
    <property type="term" value="F:zinc ion binding"/>
    <property type="evidence" value="ECO:0007669"/>
    <property type="project" value="UniProtKB-KW"/>
</dbReference>
<dbReference type="Gene3D" id="3.30.160.60">
    <property type="entry name" value="Classic Zinc Finger"/>
    <property type="match status" value="13"/>
</dbReference>
<evidence type="ECO:0000313" key="12">
    <source>
        <dbReference type="EMBL" id="CAH1795835.1"/>
    </source>
</evidence>
<dbReference type="GO" id="GO:0000978">
    <property type="term" value="F:RNA polymerase II cis-regulatory region sequence-specific DNA binding"/>
    <property type="evidence" value="ECO:0007669"/>
    <property type="project" value="TreeGrafter"/>
</dbReference>
<keyword evidence="8" id="KW-0238">DNA-binding</keyword>
<dbReference type="EMBL" id="CAIIXF020000010">
    <property type="protein sequence ID" value="CAH1795835.1"/>
    <property type="molecule type" value="Genomic_DNA"/>
</dbReference>
<keyword evidence="5" id="KW-0863">Zinc-finger</keyword>
<dbReference type="InterPro" id="IPR013087">
    <property type="entry name" value="Znf_C2H2_type"/>
</dbReference>
<dbReference type="SUPFAM" id="SSF57667">
    <property type="entry name" value="beta-beta-alpha zinc fingers"/>
    <property type="match status" value="8"/>
</dbReference>
<accession>A0A8J1XSY3</accession>
<evidence type="ECO:0000313" key="13">
    <source>
        <dbReference type="Proteomes" id="UP000749559"/>
    </source>
</evidence>
<comment type="similarity">
    <text evidence="2">Belongs to the krueppel C2H2-type zinc-finger protein family.</text>
</comment>
<dbReference type="FunFam" id="3.30.160.60:FF:000710">
    <property type="entry name" value="Zinc finger protein 768"/>
    <property type="match status" value="1"/>
</dbReference>
<evidence type="ECO:0000256" key="1">
    <source>
        <dbReference type="ARBA" id="ARBA00004123"/>
    </source>
</evidence>
<evidence type="ECO:0000256" key="6">
    <source>
        <dbReference type="ARBA" id="ARBA00022833"/>
    </source>
</evidence>
<dbReference type="Proteomes" id="UP000749559">
    <property type="component" value="Unassembled WGS sequence"/>
</dbReference>
<dbReference type="FunFam" id="3.30.160.60:FF:000193">
    <property type="entry name" value="Zinc finger protein 300"/>
    <property type="match status" value="1"/>
</dbReference>
<keyword evidence="9" id="KW-0804">Transcription</keyword>
<evidence type="ECO:0000256" key="9">
    <source>
        <dbReference type="ARBA" id="ARBA00023163"/>
    </source>
</evidence>
<dbReference type="FunFam" id="3.30.160.60:FF:000557">
    <property type="entry name" value="zinc finger and SCAN domain-containing protein 29"/>
    <property type="match status" value="1"/>
</dbReference>
<dbReference type="InterPro" id="IPR050589">
    <property type="entry name" value="Ikaros_C2H2-ZF"/>
</dbReference>
<dbReference type="AlphaFoldDB" id="A0A8J1XSY3"/>
<protein>
    <submittedName>
        <fullName evidence="12">Uncharacterized protein</fullName>
    </submittedName>
</protein>
<evidence type="ECO:0000256" key="11">
    <source>
        <dbReference type="SAM" id="MobiDB-lite"/>
    </source>
</evidence>
<dbReference type="SMART" id="SM00355">
    <property type="entry name" value="ZnF_C2H2"/>
    <property type="match status" value="14"/>
</dbReference>
<dbReference type="FunFam" id="3.30.160.60:FF:000446">
    <property type="entry name" value="Zinc finger protein"/>
    <property type="match status" value="3"/>
</dbReference>
<feature type="region of interest" description="Disordered" evidence="11">
    <location>
        <begin position="65"/>
        <end position="113"/>
    </location>
</feature>
<evidence type="ECO:0000256" key="2">
    <source>
        <dbReference type="ARBA" id="ARBA00006991"/>
    </source>
</evidence>
<dbReference type="Pfam" id="PF00096">
    <property type="entry name" value="zf-C2H2"/>
    <property type="match status" value="9"/>
</dbReference>
<dbReference type="OrthoDB" id="5803930at2759"/>
<evidence type="ECO:0000256" key="3">
    <source>
        <dbReference type="ARBA" id="ARBA00022723"/>
    </source>
</evidence>
<keyword evidence="4" id="KW-0677">Repeat</keyword>
<organism evidence="12 13">
    <name type="scientific">Owenia fusiformis</name>
    <name type="common">Polychaete worm</name>
    <dbReference type="NCBI Taxonomy" id="6347"/>
    <lineage>
        <taxon>Eukaryota</taxon>
        <taxon>Metazoa</taxon>
        <taxon>Spiralia</taxon>
        <taxon>Lophotrochozoa</taxon>
        <taxon>Annelida</taxon>
        <taxon>Polychaeta</taxon>
        <taxon>Sedentaria</taxon>
        <taxon>Canalipalpata</taxon>
        <taxon>Sabellida</taxon>
        <taxon>Oweniida</taxon>
        <taxon>Oweniidae</taxon>
        <taxon>Owenia</taxon>
    </lineage>
</organism>
<dbReference type="GO" id="GO:0005634">
    <property type="term" value="C:nucleus"/>
    <property type="evidence" value="ECO:0007669"/>
    <property type="project" value="UniProtKB-SubCell"/>
</dbReference>
<dbReference type="PROSITE" id="PS00028">
    <property type="entry name" value="ZINC_FINGER_C2H2_1"/>
    <property type="match status" value="13"/>
</dbReference>
<dbReference type="FunFam" id="3.30.160.60:FF:001485">
    <property type="entry name" value="Krueppel-related zinc finger protein"/>
    <property type="match status" value="1"/>
</dbReference>
<dbReference type="GO" id="GO:0003700">
    <property type="term" value="F:DNA-binding transcription factor activity"/>
    <property type="evidence" value="ECO:0007669"/>
    <property type="project" value="TreeGrafter"/>
</dbReference>
<keyword evidence="6" id="KW-0862">Zinc</keyword>
<evidence type="ECO:0000256" key="7">
    <source>
        <dbReference type="ARBA" id="ARBA00023015"/>
    </source>
</evidence>
<evidence type="ECO:0000256" key="10">
    <source>
        <dbReference type="ARBA" id="ARBA00023242"/>
    </source>
</evidence>
<comment type="subcellular location">
    <subcellularLocation>
        <location evidence="1">Nucleus</location>
    </subcellularLocation>
</comment>
<sequence length="728" mass="84423">MSLKAELQWDTIKQEIKDDGEGENIFPESTEYPLYYNGEHVSSKQESHIYVKQDDFKEESLMNDISSHKPSECNGEGQDDFKENSLMNDVSSHEPSECIGEGQDDTPKQCDESSIHDDASIKQYTFLDDLSKSDHFVCIKEELNSLDDPIKDQDICLPFDTCIKQEPLLDDYQNMDPENACNIAPIQSSDCELSPSLEGCTENNKDLHANLNHNDYHRRNDFYGSNTVKYEQNENGKSSADMVAGDDGCIEVEDCMLEYGKDTSNIKQEIGAGPQHDFSEGTHQKPSLIELAQSDSETPITEKTPTECKICNKSFKDLKSHKLYKHSGGKVRRFTCKSCPKSFLYLNKLELHQRIHTGLRLFKCKYCEKEFTHKGTLYWHEMIHTGTKQYKCTICSKQFRKSEALKVHMRIHTGEKPYKCKLCGMRFRTIGALRSHEMRHTSEKMFKCDDCLKLFMTPYELRRHQSIHSRVKPHKCQYCDKYFTTLLTLKQHKMIHTGEKPYKCKFCGKSFRQSSALKVHVRVHTGERPYKCNLCLECFGTSGILKKHRLIHTEKQFKCKYCDKSFREKHGLARHELSHLRCLRPFECTICLKKFTTSHNLRRHIITHANDETFICKFCERSFASSANLEMHVMIHTGETPFICKQCEIGFKSRVELKKHDMIHSMKNQFVKQKDSSSKTSKFLEMIASNSSALEVSKVSEEKTYKCKTCDKSFARPFDMRIHERVHT</sequence>
<dbReference type="FunFam" id="3.30.160.60:FF:000264">
    <property type="entry name" value="Zinc finger protein 236"/>
    <property type="match status" value="1"/>
</dbReference>
<evidence type="ECO:0000256" key="8">
    <source>
        <dbReference type="ARBA" id="ARBA00023125"/>
    </source>
</evidence>
<name>A0A8J1XSY3_OWEFU</name>
<gene>
    <name evidence="12" type="ORF">OFUS_LOCUS20316</name>
</gene>
<comment type="caution">
    <text evidence="12">The sequence shown here is derived from an EMBL/GenBank/DDBJ whole genome shotgun (WGS) entry which is preliminary data.</text>
</comment>
<dbReference type="PANTHER" id="PTHR24404">
    <property type="entry name" value="ZINC FINGER PROTEIN"/>
    <property type="match status" value="1"/>
</dbReference>
<keyword evidence="7" id="KW-0805">Transcription regulation</keyword>
<keyword evidence="3" id="KW-0479">Metal-binding</keyword>
<dbReference type="InterPro" id="IPR036236">
    <property type="entry name" value="Znf_C2H2_sf"/>
</dbReference>
<evidence type="ECO:0000256" key="5">
    <source>
        <dbReference type="ARBA" id="ARBA00022771"/>
    </source>
</evidence>
<reference evidence="12" key="1">
    <citation type="submission" date="2022-03" db="EMBL/GenBank/DDBJ databases">
        <authorList>
            <person name="Martin C."/>
        </authorList>
    </citation>
    <scope>NUCLEOTIDE SEQUENCE</scope>
</reference>
<evidence type="ECO:0000256" key="4">
    <source>
        <dbReference type="ARBA" id="ARBA00022737"/>
    </source>
</evidence>